<dbReference type="SUPFAM" id="SSF109604">
    <property type="entry name" value="HD-domain/PDEase-like"/>
    <property type="match status" value="1"/>
</dbReference>
<reference evidence="1 2" key="1">
    <citation type="submission" date="2021-06" db="EMBL/GenBank/DDBJ databases">
        <title>Description of novel taxa of the family Lachnospiraceae.</title>
        <authorList>
            <person name="Chaplin A.V."/>
            <person name="Sokolova S.R."/>
            <person name="Pikina A.P."/>
            <person name="Korzhanova M."/>
            <person name="Belova V."/>
            <person name="Korostin D."/>
            <person name="Efimov B.A."/>
        </authorList>
    </citation>
    <scope>NUCLEOTIDE SEQUENCE [LARGE SCALE GENOMIC DNA]</scope>
    <source>
        <strain evidence="1 2">ASD4241</strain>
    </source>
</reference>
<sequence>MNEIRTKIEDLLRSTERAGVEFMITYLGESGFYEAPCSAQYHLACEGGLARHSLNVYEAMEQMWSVFKPAVTLESVIITSLLHDVGKVGQFDKPGYVENILKSGKRSDKKPYMINSDLLNIPHEIRSLSIIGNRMNLTEEEYFAILYHNGLYGPLKYEITGKERPLYLLLHFADMWASRVIEASAGEDEE</sequence>
<name>A0ABS6KC23_9FIRM</name>
<evidence type="ECO:0000313" key="1">
    <source>
        <dbReference type="EMBL" id="MBU9728072.1"/>
    </source>
</evidence>
<dbReference type="Proteomes" id="UP001314681">
    <property type="component" value="Unassembled WGS sequence"/>
</dbReference>
<keyword evidence="2" id="KW-1185">Reference proteome</keyword>
<proteinExistence type="predicted"/>
<dbReference type="Gene3D" id="1.10.3210.10">
    <property type="entry name" value="Hypothetical protein af1432"/>
    <property type="match status" value="1"/>
</dbReference>
<protein>
    <submittedName>
        <fullName evidence="1">HD family phosphohydrolase</fullName>
    </submittedName>
</protein>
<accession>A0ABS6KC23</accession>
<comment type="caution">
    <text evidence="1">The sequence shown here is derived from an EMBL/GenBank/DDBJ whole genome shotgun (WGS) entry which is preliminary data.</text>
</comment>
<dbReference type="EMBL" id="JAHQCX010000016">
    <property type="protein sequence ID" value="MBU9728072.1"/>
    <property type="molecule type" value="Genomic_DNA"/>
</dbReference>
<evidence type="ECO:0000313" key="2">
    <source>
        <dbReference type="Proteomes" id="UP001314681"/>
    </source>
</evidence>
<gene>
    <name evidence="1" type="ORF">KTH90_18845</name>
</gene>
<dbReference type="RefSeq" id="WP_158353178.1">
    <property type="nucleotide sequence ID" value="NZ_JAHQCX010000016.1"/>
</dbReference>
<organism evidence="1 2">
    <name type="scientific">Diplocloster modestus</name>
    <dbReference type="NCBI Taxonomy" id="2850322"/>
    <lineage>
        <taxon>Bacteria</taxon>
        <taxon>Bacillati</taxon>
        <taxon>Bacillota</taxon>
        <taxon>Clostridia</taxon>
        <taxon>Lachnospirales</taxon>
        <taxon>Lachnospiraceae</taxon>
        <taxon>Diplocloster</taxon>
    </lineage>
</organism>